<accession>A0A2T3HQV5</accession>
<dbReference type="EMBL" id="PYLS01000001">
    <property type="protein sequence ID" value="PST84781.1"/>
    <property type="molecule type" value="Genomic_DNA"/>
</dbReference>
<sequence length="485" mass="54630">MKKHQQPEIIGRKAEQDLLAQALQQPEAQLLAVYGRRRVGKTYLIRKFYSRQLLFEFSGVHNGATRSQLENFAHALKQAENMSLPPAVPTSWGQAFQSLQDVLQPKLKKKKGVVFLDEFPWLNAPRSGFLSAFEFFWNNWASKQPNLVIVICGSAASWMIQKVVNNKGGLHNRITRKIRLLPFTLNETADFLSARKIRLDHYQIAQLYMTMGGIPHYLKEVEPGQSAAQAIDRSCFSKDGLLRQEFQNLYHSLFSNAQAHIAIVRALAAKPSGLTRNEIIEACALKTGGTTSLLLDELTESGFIAAYIPFNKSLRDRIYKLSDEYTAFYVKFIERSRAMGPGTWLKMMRSQSWKSWSGLAFESLCLKHVSALKAALGIAGIYTEESAWRFTGRKEVAGCQVDLLIDRSDSCISLCEMKFSDGPFTISKEYAAVLTHKRQTFISESKTRKTVFLAMVTTFGVSSNVYKASLIQNEITLEDLFSASS</sequence>
<dbReference type="SUPFAM" id="SSF52540">
    <property type="entry name" value="P-loop containing nucleoside triphosphate hydrolases"/>
    <property type="match status" value="1"/>
</dbReference>
<proteinExistence type="predicted"/>
<comment type="caution">
    <text evidence="2">The sequence shown here is derived from an EMBL/GenBank/DDBJ whole genome shotgun (WGS) entry which is preliminary data.</text>
</comment>
<dbReference type="PANTHER" id="PTHR34704:SF1">
    <property type="entry name" value="ATPASE"/>
    <property type="match status" value="1"/>
</dbReference>
<dbReference type="PANTHER" id="PTHR34704">
    <property type="entry name" value="ATPASE"/>
    <property type="match status" value="1"/>
</dbReference>
<dbReference type="InterPro" id="IPR011579">
    <property type="entry name" value="ATPase_dom"/>
</dbReference>
<reference evidence="2 3" key="1">
    <citation type="submission" date="2018-03" db="EMBL/GenBank/DDBJ databases">
        <authorList>
            <person name="Keele B.F."/>
        </authorList>
    </citation>
    <scope>NUCLEOTIDE SEQUENCE [LARGE SCALE GENOMIC DNA]</scope>
    <source>
        <strain evidence="2 3">YL28-9</strain>
    </source>
</reference>
<evidence type="ECO:0000259" key="1">
    <source>
        <dbReference type="Pfam" id="PF01637"/>
    </source>
</evidence>
<gene>
    <name evidence="2" type="ORF">C7T94_01250</name>
</gene>
<dbReference type="InterPro" id="IPR027417">
    <property type="entry name" value="P-loop_NTPase"/>
</dbReference>
<feature type="domain" description="ATPase" evidence="1">
    <location>
        <begin position="12"/>
        <end position="221"/>
    </location>
</feature>
<dbReference type="RefSeq" id="WP_107212886.1">
    <property type="nucleotide sequence ID" value="NZ_KZ686268.1"/>
</dbReference>
<dbReference type="Proteomes" id="UP000240912">
    <property type="component" value="Unassembled WGS sequence"/>
</dbReference>
<protein>
    <submittedName>
        <fullName evidence="2">ATPase</fullName>
    </submittedName>
</protein>
<organism evidence="2 3">
    <name type="scientific">Pedobacter yulinensis</name>
    <dbReference type="NCBI Taxonomy" id="2126353"/>
    <lineage>
        <taxon>Bacteria</taxon>
        <taxon>Pseudomonadati</taxon>
        <taxon>Bacteroidota</taxon>
        <taxon>Sphingobacteriia</taxon>
        <taxon>Sphingobacteriales</taxon>
        <taxon>Sphingobacteriaceae</taxon>
        <taxon>Pedobacter</taxon>
    </lineage>
</organism>
<dbReference type="AlphaFoldDB" id="A0A2T3HQV5"/>
<dbReference type="GO" id="GO:0005524">
    <property type="term" value="F:ATP binding"/>
    <property type="evidence" value="ECO:0007669"/>
    <property type="project" value="InterPro"/>
</dbReference>
<dbReference type="OrthoDB" id="9813134at2"/>
<name>A0A2T3HQV5_9SPHI</name>
<evidence type="ECO:0000313" key="2">
    <source>
        <dbReference type="EMBL" id="PST84781.1"/>
    </source>
</evidence>
<dbReference type="Gene3D" id="3.40.50.300">
    <property type="entry name" value="P-loop containing nucleotide triphosphate hydrolases"/>
    <property type="match status" value="1"/>
</dbReference>
<dbReference type="Pfam" id="PF01637">
    <property type="entry name" value="ATPase_2"/>
    <property type="match status" value="1"/>
</dbReference>
<evidence type="ECO:0000313" key="3">
    <source>
        <dbReference type="Proteomes" id="UP000240912"/>
    </source>
</evidence>
<keyword evidence="3" id="KW-1185">Reference proteome</keyword>